<feature type="transmembrane region" description="Helical" evidence="1">
    <location>
        <begin position="77"/>
        <end position="100"/>
    </location>
</feature>
<dbReference type="PROSITE" id="PS50244">
    <property type="entry name" value="S5A_REDUCTASE"/>
    <property type="match status" value="1"/>
</dbReference>
<dbReference type="Gene3D" id="1.20.120.1630">
    <property type="match status" value="1"/>
</dbReference>
<dbReference type="EMBL" id="DAKRPA010000363">
    <property type="protein sequence ID" value="DAZ92947.1"/>
    <property type="molecule type" value="Genomic_DNA"/>
</dbReference>
<organism evidence="2 3">
    <name type="scientific">Lagenidium giganteum</name>
    <dbReference type="NCBI Taxonomy" id="4803"/>
    <lineage>
        <taxon>Eukaryota</taxon>
        <taxon>Sar</taxon>
        <taxon>Stramenopiles</taxon>
        <taxon>Oomycota</taxon>
        <taxon>Peronosporomycetes</taxon>
        <taxon>Pythiales</taxon>
        <taxon>Pythiaceae</taxon>
    </lineage>
</organism>
<evidence type="ECO:0000313" key="2">
    <source>
        <dbReference type="EMBL" id="DAZ92947.1"/>
    </source>
</evidence>
<dbReference type="Pfam" id="PF06966">
    <property type="entry name" value="DUF1295"/>
    <property type="match status" value="1"/>
</dbReference>
<dbReference type="PANTHER" id="PTHR32251">
    <property type="entry name" value="3-OXO-5-ALPHA-STEROID 4-DEHYDROGENASE"/>
    <property type="match status" value="1"/>
</dbReference>
<protein>
    <recommendedName>
        <fullName evidence="4">Steroid 5-alpha reductase C-terminal domain-containing protein</fullName>
    </recommendedName>
</protein>
<dbReference type="InterPro" id="IPR010721">
    <property type="entry name" value="UstE-like"/>
</dbReference>
<feature type="transmembrane region" description="Helical" evidence="1">
    <location>
        <begin position="148"/>
        <end position="169"/>
    </location>
</feature>
<sequence length="283" mass="31630">MGFLRNFAGLVSSNGLAAAIAYATGLELFGLVCVGIQWVVALVHAIPAQNEQYFDLTGSVTFAIVSLLALVKNEQKTWRSALLTAMVSFWCVRLGSFLFFRIRGAGSDSRFEKIRGNPLRFLSVWSIQGLWVFLTLLAVLLFQRYGNASSAVTIFDIVGGFVWLTGYVIEVLADHQKTIFRADARNKDKFITHGLWAYSRHPNYFGEIVMWVGIFLMAVHTLPTTTMQYTAAVSPAFVTLLLTKVSGIPLLEKQADKKWGDNKQYQEYKARTSVLMLLPPSKK</sequence>
<feature type="transmembrane region" description="Helical" evidence="1">
    <location>
        <begin position="229"/>
        <end position="251"/>
    </location>
</feature>
<dbReference type="AlphaFoldDB" id="A0AAV2YBT9"/>
<dbReference type="GO" id="GO:0016020">
    <property type="term" value="C:membrane"/>
    <property type="evidence" value="ECO:0007669"/>
    <property type="project" value="TreeGrafter"/>
</dbReference>
<feature type="transmembrane region" description="Helical" evidence="1">
    <location>
        <begin position="53"/>
        <end position="71"/>
    </location>
</feature>
<dbReference type="Proteomes" id="UP001146120">
    <property type="component" value="Unassembled WGS sequence"/>
</dbReference>
<feature type="transmembrane region" description="Helical" evidence="1">
    <location>
        <begin position="20"/>
        <end position="46"/>
    </location>
</feature>
<keyword evidence="1" id="KW-0472">Membrane</keyword>
<name>A0AAV2YBT9_9STRA</name>
<reference evidence="2" key="2">
    <citation type="journal article" date="2023" name="Microbiol Resour">
        <title>Decontamination and Annotation of the Draft Genome Sequence of the Oomycete Lagenidium giganteum ARSEF 373.</title>
        <authorList>
            <person name="Morgan W.R."/>
            <person name="Tartar A."/>
        </authorList>
    </citation>
    <scope>NUCLEOTIDE SEQUENCE</scope>
    <source>
        <strain evidence="2">ARSEF 373</strain>
    </source>
</reference>
<keyword evidence="1" id="KW-1133">Transmembrane helix</keyword>
<keyword evidence="3" id="KW-1185">Reference proteome</keyword>
<feature type="transmembrane region" description="Helical" evidence="1">
    <location>
        <begin position="121"/>
        <end position="142"/>
    </location>
</feature>
<dbReference type="PANTHER" id="PTHR32251:SF17">
    <property type="entry name" value="STEROID 5-ALPHA REDUCTASE C-TERMINAL DOMAIN-CONTAINING PROTEIN"/>
    <property type="match status" value="1"/>
</dbReference>
<keyword evidence="1" id="KW-0812">Transmembrane</keyword>
<evidence type="ECO:0000313" key="3">
    <source>
        <dbReference type="Proteomes" id="UP001146120"/>
    </source>
</evidence>
<reference evidence="2" key="1">
    <citation type="submission" date="2022-11" db="EMBL/GenBank/DDBJ databases">
        <authorList>
            <person name="Morgan W.R."/>
            <person name="Tartar A."/>
        </authorList>
    </citation>
    <scope>NUCLEOTIDE SEQUENCE</scope>
    <source>
        <strain evidence="2">ARSEF 373</strain>
    </source>
</reference>
<evidence type="ECO:0000256" key="1">
    <source>
        <dbReference type="SAM" id="Phobius"/>
    </source>
</evidence>
<proteinExistence type="predicted"/>
<feature type="transmembrane region" description="Helical" evidence="1">
    <location>
        <begin position="204"/>
        <end position="223"/>
    </location>
</feature>
<gene>
    <name evidence="2" type="ORF">N0F65_004039</name>
</gene>
<comment type="caution">
    <text evidence="2">The sequence shown here is derived from an EMBL/GenBank/DDBJ whole genome shotgun (WGS) entry which is preliminary data.</text>
</comment>
<evidence type="ECO:0008006" key="4">
    <source>
        <dbReference type="Google" id="ProtNLM"/>
    </source>
</evidence>
<accession>A0AAV2YBT9</accession>